<feature type="compositionally biased region" description="Polar residues" evidence="1">
    <location>
        <begin position="109"/>
        <end position="126"/>
    </location>
</feature>
<feature type="region of interest" description="Disordered" evidence="1">
    <location>
        <begin position="67"/>
        <end position="172"/>
    </location>
</feature>
<proteinExistence type="predicted"/>
<evidence type="ECO:0000313" key="2">
    <source>
        <dbReference type="EMBL" id="KAF2128462.1"/>
    </source>
</evidence>
<dbReference type="Proteomes" id="UP000799771">
    <property type="component" value="Unassembled WGS sequence"/>
</dbReference>
<organism evidence="2 3">
    <name type="scientific">Dothidotthia symphoricarpi CBS 119687</name>
    <dbReference type="NCBI Taxonomy" id="1392245"/>
    <lineage>
        <taxon>Eukaryota</taxon>
        <taxon>Fungi</taxon>
        <taxon>Dikarya</taxon>
        <taxon>Ascomycota</taxon>
        <taxon>Pezizomycotina</taxon>
        <taxon>Dothideomycetes</taxon>
        <taxon>Pleosporomycetidae</taxon>
        <taxon>Pleosporales</taxon>
        <taxon>Dothidotthiaceae</taxon>
        <taxon>Dothidotthia</taxon>
    </lineage>
</organism>
<feature type="compositionally biased region" description="Pro residues" evidence="1">
    <location>
        <begin position="80"/>
        <end position="95"/>
    </location>
</feature>
<evidence type="ECO:0000313" key="3">
    <source>
        <dbReference type="Proteomes" id="UP000799771"/>
    </source>
</evidence>
<dbReference type="EMBL" id="ML977508">
    <property type="protein sequence ID" value="KAF2128462.1"/>
    <property type="molecule type" value="Genomic_DNA"/>
</dbReference>
<gene>
    <name evidence="2" type="ORF">P153DRAFT_386584</name>
</gene>
<evidence type="ECO:0000256" key="1">
    <source>
        <dbReference type="SAM" id="MobiDB-lite"/>
    </source>
</evidence>
<dbReference type="AlphaFoldDB" id="A0A6A6A922"/>
<name>A0A6A6A922_9PLEO</name>
<dbReference type="GeneID" id="54410978"/>
<sequence>MFYASIYRGREDASVVPDTFSALRFVVHKPALARDILFESECLSMSTVAVGSNTDGDGVEAHRAMLSARSKKRPYNEAPTEPPPTTGPPQWPAPSPWNKDMTRGASPLTKRSNLSAVQEQSHSIPSPLTKRASPPATHEQPPLTPTPTAAERSALPPNRDQPSLTPTPTAAERSFLPPIRDQASPTPTPILPHVSEREVLLRMALKVHKGYAISTEDLVAFINAYAPDSQPRVSTDDIDALDTFTYPQPVKRKRKSKAHTNQWTHKHSARRITRMQEVYPAIDTLLTFANIDNPSTEYKCAGCNVGISTKNGPNKARLHASSNHANV</sequence>
<dbReference type="RefSeq" id="XP_033522851.1">
    <property type="nucleotide sequence ID" value="XM_033670546.1"/>
</dbReference>
<accession>A0A6A6A922</accession>
<keyword evidence="3" id="KW-1185">Reference proteome</keyword>
<reference evidence="2" key="1">
    <citation type="journal article" date="2020" name="Stud. Mycol.">
        <title>101 Dothideomycetes genomes: a test case for predicting lifestyles and emergence of pathogens.</title>
        <authorList>
            <person name="Haridas S."/>
            <person name="Albert R."/>
            <person name="Binder M."/>
            <person name="Bloem J."/>
            <person name="Labutti K."/>
            <person name="Salamov A."/>
            <person name="Andreopoulos B."/>
            <person name="Baker S."/>
            <person name="Barry K."/>
            <person name="Bills G."/>
            <person name="Bluhm B."/>
            <person name="Cannon C."/>
            <person name="Castanera R."/>
            <person name="Culley D."/>
            <person name="Daum C."/>
            <person name="Ezra D."/>
            <person name="Gonzalez J."/>
            <person name="Henrissat B."/>
            <person name="Kuo A."/>
            <person name="Liang C."/>
            <person name="Lipzen A."/>
            <person name="Lutzoni F."/>
            <person name="Magnuson J."/>
            <person name="Mondo S."/>
            <person name="Nolan M."/>
            <person name="Ohm R."/>
            <person name="Pangilinan J."/>
            <person name="Park H.-J."/>
            <person name="Ramirez L."/>
            <person name="Alfaro M."/>
            <person name="Sun H."/>
            <person name="Tritt A."/>
            <person name="Yoshinaga Y."/>
            <person name="Zwiers L.-H."/>
            <person name="Turgeon B."/>
            <person name="Goodwin S."/>
            <person name="Spatafora J."/>
            <person name="Crous P."/>
            <person name="Grigoriev I."/>
        </authorList>
    </citation>
    <scope>NUCLEOTIDE SEQUENCE</scope>
    <source>
        <strain evidence="2">CBS 119687</strain>
    </source>
</reference>
<protein>
    <submittedName>
        <fullName evidence="2">Uncharacterized protein</fullName>
    </submittedName>
</protein>